<gene>
    <name evidence="4" type="ORF">BIW11_05943</name>
</gene>
<accession>A0A1V9Y0K1</accession>
<dbReference type="Pfam" id="PF01965">
    <property type="entry name" value="DJ-1_PfpI"/>
    <property type="match status" value="1"/>
</dbReference>
<dbReference type="InParanoid" id="A0A1V9Y0K1"/>
<sequence length="231" mass="24561">MKSVSCAFSSHIRNYTITRRVLNLPTLARFFPSLCQFARGFANSATTMSGKKACVLLAQGAEEMEAVIAIDCLRRAKIDVTVAGVDATRVKCSRGVVIDADKPLADVENELFDVIVLPGGLQGAKTLSSNTTVGKMLKSQESSGRIVAAICAAPMALAAHGIAKGKNVTIYPSMESHLAEYKCKEDKVVVDGNLITSRGPGTALNFALQIIKELLGEDAAKSVAQPMLIEF</sequence>
<dbReference type="NCBIfam" id="TIGR01383">
    <property type="entry name" value="not_thiJ"/>
    <property type="match status" value="1"/>
</dbReference>
<proteinExistence type="predicted"/>
<dbReference type="InterPro" id="IPR002818">
    <property type="entry name" value="DJ-1/PfpI"/>
</dbReference>
<dbReference type="GO" id="GO:0006979">
    <property type="term" value="P:response to oxidative stress"/>
    <property type="evidence" value="ECO:0007669"/>
    <property type="project" value="TreeGrafter"/>
</dbReference>
<dbReference type="FunCoup" id="A0A1V9Y0K1">
    <property type="interactions" value="1206"/>
</dbReference>
<keyword evidence="2" id="KW-0963">Cytoplasm</keyword>
<dbReference type="STRING" id="418985.A0A1V9Y0K1"/>
<evidence type="ECO:0000256" key="1">
    <source>
        <dbReference type="ARBA" id="ARBA00004496"/>
    </source>
</evidence>
<dbReference type="InterPro" id="IPR029062">
    <property type="entry name" value="Class_I_gatase-like"/>
</dbReference>
<dbReference type="GO" id="GO:0051896">
    <property type="term" value="P:regulation of phosphatidylinositol 3-kinase/protein kinase B signal transduction"/>
    <property type="evidence" value="ECO:0007669"/>
    <property type="project" value="UniProtKB-ARBA"/>
</dbReference>
<evidence type="ECO:0000313" key="5">
    <source>
        <dbReference type="Proteomes" id="UP000192247"/>
    </source>
</evidence>
<evidence type="ECO:0000313" key="4">
    <source>
        <dbReference type="EMBL" id="OQR79138.1"/>
    </source>
</evidence>
<dbReference type="GO" id="GO:1903189">
    <property type="term" value="P:glyoxal metabolic process"/>
    <property type="evidence" value="ECO:0007669"/>
    <property type="project" value="TreeGrafter"/>
</dbReference>
<organism evidence="4 5">
    <name type="scientific">Tropilaelaps mercedesae</name>
    <dbReference type="NCBI Taxonomy" id="418985"/>
    <lineage>
        <taxon>Eukaryota</taxon>
        <taxon>Metazoa</taxon>
        <taxon>Ecdysozoa</taxon>
        <taxon>Arthropoda</taxon>
        <taxon>Chelicerata</taxon>
        <taxon>Arachnida</taxon>
        <taxon>Acari</taxon>
        <taxon>Parasitiformes</taxon>
        <taxon>Mesostigmata</taxon>
        <taxon>Gamasina</taxon>
        <taxon>Dermanyssoidea</taxon>
        <taxon>Laelapidae</taxon>
        <taxon>Tropilaelaps</taxon>
    </lineage>
</organism>
<reference evidence="4 5" key="1">
    <citation type="journal article" date="2017" name="Gigascience">
        <title>Draft genome of the honey bee ectoparasitic mite, Tropilaelaps mercedesae, is shaped by the parasitic life history.</title>
        <authorList>
            <person name="Dong X."/>
            <person name="Armstrong S.D."/>
            <person name="Xia D."/>
            <person name="Makepeace B.L."/>
            <person name="Darby A.C."/>
            <person name="Kadowaki T."/>
        </authorList>
    </citation>
    <scope>NUCLEOTIDE SEQUENCE [LARGE SCALE GENOMIC DNA]</scope>
    <source>
        <strain evidence="4">Wuxi-XJTLU</strain>
    </source>
</reference>
<dbReference type="AlphaFoldDB" id="A0A1V9Y0K1"/>
<evidence type="ECO:0000259" key="3">
    <source>
        <dbReference type="Pfam" id="PF01965"/>
    </source>
</evidence>
<dbReference type="EMBL" id="MNPL01001449">
    <property type="protein sequence ID" value="OQR79138.1"/>
    <property type="molecule type" value="Genomic_DNA"/>
</dbReference>
<comment type="caution">
    <text evidence="4">The sequence shown here is derived from an EMBL/GenBank/DDBJ whole genome shotgun (WGS) entry which is preliminary data.</text>
</comment>
<dbReference type="PANTHER" id="PTHR48094:SF12">
    <property type="entry name" value="PARKINSON DISEASE PROTEIN 7 HOMOLOG"/>
    <property type="match status" value="1"/>
</dbReference>
<dbReference type="FunFam" id="3.40.50.880:FF:000022">
    <property type="entry name" value="protein deglycase DJ-1"/>
    <property type="match status" value="1"/>
</dbReference>
<dbReference type="InterPro" id="IPR006287">
    <property type="entry name" value="DJ-1"/>
</dbReference>
<dbReference type="CDD" id="cd03135">
    <property type="entry name" value="GATase1_DJ-1"/>
    <property type="match status" value="1"/>
</dbReference>
<dbReference type="GO" id="GO:0046295">
    <property type="term" value="P:glycolate biosynthetic process"/>
    <property type="evidence" value="ECO:0007669"/>
    <property type="project" value="TreeGrafter"/>
</dbReference>
<dbReference type="PANTHER" id="PTHR48094">
    <property type="entry name" value="PROTEIN/NUCLEIC ACID DEGLYCASE DJ-1-RELATED"/>
    <property type="match status" value="1"/>
</dbReference>
<keyword evidence="5" id="KW-1185">Reference proteome</keyword>
<evidence type="ECO:0000256" key="2">
    <source>
        <dbReference type="ARBA" id="ARBA00022490"/>
    </source>
</evidence>
<comment type="subcellular location">
    <subcellularLocation>
        <location evidence="1">Cytoplasm</location>
    </subcellularLocation>
</comment>
<dbReference type="Gene3D" id="3.40.50.880">
    <property type="match status" value="1"/>
</dbReference>
<protein>
    <submittedName>
        <fullName evidence="4">Protein DJ-1-like</fullName>
    </submittedName>
</protein>
<feature type="domain" description="DJ-1/PfpI" evidence="3">
    <location>
        <begin position="51"/>
        <end position="213"/>
    </location>
</feature>
<dbReference type="SUPFAM" id="SSF52317">
    <property type="entry name" value="Class I glutamine amidotransferase-like"/>
    <property type="match status" value="1"/>
</dbReference>
<dbReference type="Proteomes" id="UP000192247">
    <property type="component" value="Unassembled WGS sequence"/>
</dbReference>
<dbReference type="OrthoDB" id="543156at2759"/>
<dbReference type="GO" id="GO:0005634">
    <property type="term" value="C:nucleus"/>
    <property type="evidence" value="ECO:0007669"/>
    <property type="project" value="TreeGrafter"/>
</dbReference>
<dbReference type="InterPro" id="IPR050325">
    <property type="entry name" value="Prot/Nucl_acid_deglycase"/>
</dbReference>
<name>A0A1V9Y0K1_9ACAR</name>
<dbReference type="GO" id="GO:0005739">
    <property type="term" value="C:mitochondrion"/>
    <property type="evidence" value="ECO:0007669"/>
    <property type="project" value="TreeGrafter"/>
</dbReference>